<protein>
    <recommendedName>
        <fullName evidence="1">Tachylectin 2 domain-containing protein</fullName>
    </recommendedName>
</protein>
<gene>
    <name evidence="2" type="ORF">BJY24_007192</name>
</gene>
<accession>A0A7W9PLT1</accession>
<feature type="domain" description="Tachylectin 2" evidence="1">
    <location>
        <begin position="24"/>
        <end position="155"/>
    </location>
</feature>
<sequence>MTFIHLACGGAEIPPVDSGLGRVGELFGVEPNGDLRWYRYDGVGQATPNGSIGWAPNSRNIIGNGWQSFIFLCGGGAGTLFGVEPNGDLRWYEYDAGDGVSDPAGSRGWHKNSGNTIGNGWQSFERLVSTPRGRGPGSGPTLYGVEPGGDLRWYRYLGEGEHDPSGGTGWHPHSRNVIGNGWNSFTMLTGAGGTLFGVEPNGDLRWYTYTGDGQQDPSGGTGWHPNSRNIIGNGWNRFVRLVGTADDRGGFGITLFAVEPNGNLFWYKYIGSGAHDPSGATGWHPNSGAQIGRGW</sequence>
<organism evidence="2 3">
    <name type="scientific">Nocardia transvalensis</name>
    <dbReference type="NCBI Taxonomy" id="37333"/>
    <lineage>
        <taxon>Bacteria</taxon>
        <taxon>Bacillati</taxon>
        <taxon>Actinomycetota</taxon>
        <taxon>Actinomycetes</taxon>
        <taxon>Mycobacteriales</taxon>
        <taxon>Nocardiaceae</taxon>
        <taxon>Nocardia</taxon>
    </lineage>
</organism>
<proteinExistence type="predicted"/>
<dbReference type="Proteomes" id="UP000540412">
    <property type="component" value="Unassembled WGS sequence"/>
</dbReference>
<evidence type="ECO:0000259" key="1">
    <source>
        <dbReference type="Pfam" id="PF14517"/>
    </source>
</evidence>
<dbReference type="RefSeq" id="WP_184782329.1">
    <property type="nucleotide sequence ID" value="NZ_JACHIT010000002.1"/>
</dbReference>
<dbReference type="Gene3D" id="2.115.10.10">
    <property type="entry name" value="Tachylectin 2"/>
    <property type="match status" value="2"/>
</dbReference>
<evidence type="ECO:0000313" key="2">
    <source>
        <dbReference type="EMBL" id="MBB5918280.1"/>
    </source>
</evidence>
<reference evidence="2 3" key="1">
    <citation type="submission" date="2020-08" db="EMBL/GenBank/DDBJ databases">
        <title>Sequencing the genomes of 1000 actinobacteria strains.</title>
        <authorList>
            <person name="Klenk H.-P."/>
        </authorList>
    </citation>
    <scope>NUCLEOTIDE SEQUENCE [LARGE SCALE GENOMIC DNA]</scope>
    <source>
        <strain evidence="2 3">DSM 43582</strain>
    </source>
</reference>
<dbReference type="InterPro" id="IPR023294">
    <property type="entry name" value="Tachylectin2"/>
</dbReference>
<keyword evidence="3" id="KW-1185">Reference proteome</keyword>
<evidence type="ECO:0000313" key="3">
    <source>
        <dbReference type="Proteomes" id="UP000540412"/>
    </source>
</evidence>
<dbReference type="Gene3D" id="2.20.25.650">
    <property type="entry name" value="Tachylectin-2-like"/>
    <property type="match status" value="1"/>
</dbReference>
<name>A0A7W9PLT1_9NOCA</name>
<dbReference type="Pfam" id="PF14517">
    <property type="entry name" value="Tachylectin"/>
    <property type="match status" value="1"/>
</dbReference>
<comment type="caution">
    <text evidence="2">The sequence shown here is derived from an EMBL/GenBank/DDBJ whole genome shotgun (WGS) entry which is preliminary data.</text>
</comment>
<dbReference type="AlphaFoldDB" id="A0A7W9PLT1"/>
<dbReference type="EMBL" id="JACHIT010000002">
    <property type="protein sequence ID" value="MBB5918280.1"/>
    <property type="molecule type" value="Genomic_DNA"/>
</dbReference>